<comment type="caution">
    <text evidence="2">The sequence shown here is derived from an EMBL/GenBank/DDBJ whole genome shotgun (WGS) entry which is preliminary data.</text>
</comment>
<dbReference type="AlphaFoldDB" id="A0A176VDK4"/>
<feature type="region of interest" description="Disordered" evidence="1">
    <location>
        <begin position="81"/>
        <end position="120"/>
    </location>
</feature>
<keyword evidence="3" id="KW-1185">Reference proteome</keyword>
<evidence type="ECO:0000313" key="3">
    <source>
        <dbReference type="Proteomes" id="UP000077202"/>
    </source>
</evidence>
<gene>
    <name evidence="2" type="ORF">AXG93_1976s1460</name>
</gene>
<evidence type="ECO:0000256" key="1">
    <source>
        <dbReference type="SAM" id="MobiDB-lite"/>
    </source>
</evidence>
<evidence type="ECO:0000313" key="2">
    <source>
        <dbReference type="EMBL" id="OAE18939.1"/>
    </source>
</evidence>
<accession>A0A176VDK4</accession>
<organism evidence="2 3">
    <name type="scientific">Marchantia polymorpha subsp. ruderalis</name>
    <dbReference type="NCBI Taxonomy" id="1480154"/>
    <lineage>
        <taxon>Eukaryota</taxon>
        <taxon>Viridiplantae</taxon>
        <taxon>Streptophyta</taxon>
        <taxon>Embryophyta</taxon>
        <taxon>Marchantiophyta</taxon>
        <taxon>Marchantiopsida</taxon>
        <taxon>Marchantiidae</taxon>
        <taxon>Marchantiales</taxon>
        <taxon>Marchantiaceae</taxon>
        <taxon>Marchantia</taxon>
    </lineage>
</organism>
<name>A0A176VDK4_MARPO</name>
<reference evidence="2" key="1">
    <citation type="submission" date="2016-03" db="EMBL/GenBank/DDBJ databases">
        <title>Mechanisms controlling the formation of the plant cell surface in tip-growing cells are functionally conserved among land plants.</title>
        <authorList>
            <person name="Honkanen S."/>
            <person name="Jones V.A."/>
            <person name="Morieri G."/>
            <person name="Champion C."/>
            <person name="Hetherington A.J."/>
            <person name="Kelly S."/>
            <person name="Saint-Marcoux D."/>
            <person name="Proust H."/>
            <person name="Prescott H."/>
            <person name="Dolan L."/>
        </authorList>
    </citation>
    <scope>NUCLEOTIDE SEQUENCE [LARGE SCALE GENOMIC DNA]</scope>
    <source>
        <tissue evidence="2">Whole gametophyte</tissue>
    </source>
</reference>
<sequence>MRSFMVGVGGYTDRKKWVSAAQFSAILIEAAPPDSPETCKLSHEHMDLARRVHQIPEQLQIVTDRRKDSQIRKNTRICEHWLSSDEEEEEDGDGDDEVESVAEDEEEKQHRDLYPQTGPN</sequence>
<feature type="compositionally biased region" description="Acidic residues" evidence="1">
    <location>
        <begin position="84"/>
        <end position="106"/>
    </location>
</feature>
<dbReference type="EMBL" id="LVLJ01003973">
    <property type="protein sequence ID" value="OAE18939.1"/>
    <property type="molecule type" value="Genomic_DNA"/>
</dbReference>
<dbReference type="Proteomes" id="UP000077202">
    <property type="component" value="Unassembled WGS sequence"/>
</dbReference>
<protein>
    <submittedName>
        <fullName evidence="2">Uncharacterized protein</fullName>
    </submittedName>
</protein>
<proteinExistence type="predicted"/>